<comment type="caution">
    <text evidence="1">The sequence shown here is derived from an EMBL/GenBank/DDBJ whole genome shotgun (WGS) entry which is preliminary data.</text>
</comment>
<proteinExistence type="predicted"/>
<reference evidence="1 2" key="1">
    <citation type="journal article" date="2015" name="Stand. Genomic Sci.">
        <title>Genomic Encyclopedia of Bacterial and Archaeal Type Strains, Phase III: the genomes of soil and plant-associated and newly described type strains.</title>
        <authorList>
            <person name="Whitman W.B."/>
            <person name="Woyke T."/>
            <person name="Klenk H.P."/>
            <person name="Zhou Y."/>
            <person name="Lilburn T.G."/>
            <person name="Beck B.J."/>
            <person name="De Vos P."/>
            <person name="Vandamme P."/>
            <person name="Eisen J.A."/>
            <person name="Garrity G."/>
            <person name="Hugenholtz P."/>
            <person name="Kyrpides N.C."/>
        </authorList>
    </citation>
    <scope>NUCLEOTIDE SEQUENCE [LARGE SCALE GENOMIC DNA]</scope>
    <source>
        <strain evidence="1 2">CGMCC 1.10948</strain>
    </source>
</reference>
<dbReference type="RefSeq" id="WP_145831372.1">
    <property type="nucleotide sequence ID" value="NZ_VLLA01000003.1"/>
</dbReference>
<gene>
    <name evidence="1" type="ORF">IQ16_01746</name>
</gene>
<dbReference type="Proteomes" id="UP000316291">
    <property type="component" value="Unassembled WGS sequence"/>
</dbReference>
<dbReference type="EMBL" id="VLLA01000003">
    <property type="protein sequence ID" value="TWI73608.1"/>
    <property type="molecule type" value="Genomic_DNA"/>
</dbReference>
<dbReference type="OrthoDB" id="8374210at2"/>
<dbReference type="AlphaFoldDB" id="A0A562RX68"/>
<sequence length="71" mass="8130">MAARDRFELNITCPNCGANGEARVSEDDYPFMRSPRFSVDELPAEFEVVKRAAHRQDVLLVHTPCKVKFTF</sequence>
<protein>
    <submittedName>
        <fullName evidence="1">Uncharacterized protein</fullName>
    </submittedName>
</protein>
<name>A0A562RX68_9BRAD</name>
<accession>A0A562RX68</accession>
<organism evidence="1 2">
    <name type="scientific">Bradyrhizobium huanghuaihaiense</name>
    <dbReference type="NCBI Taxonomy" id="990078"/>
    <lineage>
        <taxon>Bacteria</taxon>
        <taxon>Pseudomonadati</taxon>
        <taxon>Pseudomonadota</taxon>
        <taxon>Alphaproteobacteria</taxon>
        <taxon>Hyphomicrobiales</taxon>
        <taxon>Nitrobacteraceae</taxon>
        <taxon>Bradyrhizobium</taxon>
    </lineage>
</organism>
<keyword evidence="2" id="KW-1185">Reference proteome</keyword>
<evidence type="ECO:0000313" key="2">
    <source>
        <dbReference type="Proteomes" id="UP000316291"/>
    </source>
</evidence>
<evidence type="ECO:0000313" key="1">
    <source>
        <dbReference type="EMBL" id="TWI73608.1"/>
    </source>
</evidence>